<sequence length="268" mass="28805">MGHVLPYHFVVVAPTDGMGVWSRLQSSFVTGLVLVTPLAVTVFVLQFAFNRVATTIRPVVRQVNPVVAEVLSYSGDIVLISQVLSALVIAATITFVGYLASMSLGQRLFGSFERGVRLLPLVRTIYFGVRQVSESLTEPTAGYDRVVLVEYPREGLYSLGFVTNDAPSAVTNEVGEELLTVFVPHSPNPTAGALIVVSPDEIQELDMPVRRGLRLLVTTGLSVDDPETLPSGPAAYSPENSKAEHAEHAEQPKSGQGQSDSSQAEPTE</sequence>
<keyword evidence="2" id="KW-0812">Transmembrane</keyword>
<evidence type="ECO:0000256" key="1">
    <source>
        <dbReference type="SAM" id="MobiDB-lite"/>
    </source>
</evidence>
<dbReference type="EMBL" id="FOAD01000001">
    <property type="protein sequence ID" value="SEK25738.1"/>
    <property type="molecule type" value="Genomic_DNA"/>
</dbReference>
<evidence type="ECO:0000313" key="4">
    <source>
        <dbReference type="Proteomes" id="UP000183894"/>
    </source>
</evidence>
<dbReference type="InterPro" id="IPR007462">
    <property type="entry name" value="COV1-like"/>
</dbReference>
<protein>
    <submittedName>
        <fullName evidence="3">Uncharacterized membrane protein</fullName>
    </submittedName>
</protein>
<accession>A0A1H7FIF2</accession>
<feature type="transmembrane region" description="Helical" evidence="2">
    <location>
        <begin position="77"/>
        <end position="100"/>
    </location>
</feature>
<dbReference type="Pfam" id="PF04367">
    <property type="entry name" value="DUF502"/>
    <property type="match status" value="1"/>
</dbReference>
<feature type="compositionally biased region" description="Basic and acidic residues" evidence="1">
    <location>
        <begin position="241"/>
        <end position="251"/>
    </location>
</feature>
<feature type="region of interest" description="Disordered" evidence="1">
    <location>
        <begin position="222"/>
        <end position="268"/>
    </location>
</feature>
<keyword evidence="2" id="KW-1133">Transmembrane helix</keyword>
<feature type="compositionally biased region" description="Polar residues" evidence="1">
    <location>
        <begin position="253"/>
        <end position="268"/>
    </location>
</feature>
<dbReference type="PANTHER" id="PTHR31876:SF26">
    <property type="entry name" value="PROTEIN LIKE COV 2"/>
    <property type="match status" value="1"/>
</dbReference>
<reference evidence="3 4" key="1">
    <citation type="submission" date="2016-10" db="EMBL/GenBank/DDBJ databases">
        <authorList>
            <person name="de Groot N.N."/>
        </authorList>
    </citation>
    <scope>NUCLEOTIDE SEQUENCE [LARGE SCALE GENOMIC DNA]</scope>
    <source>
        <strain evidence="3 4">CDM_5</strain>
    </source>
</reference>
<feature type="transmembrane region" description="Helical" evidence="2">
    <location>
        <begin position="28"/>
        <end position="49"/>
    </location>
</feature>
<dbReference type="AlphaFoldDB" id="A0A1H7FIF2"/>
<organism evidence="3 4">
    <name type="scientific">Haloferax larsenii</name>
    <dbReference type="NCBI Taxonomy" id="302484"/>
    <lineage>
        <taxon>Archaea</taxon>
        <taxon>Methanobacteriati</taxon>
        <taxon>Methanobacteriota</taxon>
        <taxon>Stenosarchaea group</taxon>
        <taxon>Halobacteria</taxon>
        <taxon>Halobacteriales</taxon>
        <taxon>Haloferacaceae</taxon>
        <taxon>Haloferax</taxon>
    </lineage>
</organism>
<keyword evidence="2" id="KW-0472">Membrane</keyword>
<dbReference type="PANTHER" id="PTHR31876">
    <property type="entry name" value="COV-LIKE PROTEIN 1"/>
    <property type="match status" value="1"/>
</dbReference>
<evidence type="ECO:0000313" key="3">
    <source>
        <dbReference type="EMBL" id="SEK25738.1"/>
    </source>
</evidence>
<gene>
    <name evidence="3" type="ORF">SAMN04488691_10127</name>
</gene>
<name>A0A1H7FIF2_HALLR</name>
<evidence type="ECO:0000256" key="2">
    <source>
        <dbReference type="SAM" id="Phobius"/>
    </source>
</evidence>
<proteinExistence type="predicted"/>
<dbReference type="Proteomes" id="UP000183894">
    <property type="component" value="Unassembled WGS sequence"/>
</dbReference>